<dbReference type="InterPro" id="IPR003594">
    <property type="entry name" value="HATPase_dom"/>
</dbReference>
<dbReference type="InterPro" id="IPR004358">
    <property type="entry name" value="Sig_transdc_His_kin-like_C"/>
</dbReference>
<evidence type="ECO:0000259" key="6">
    <source>
        <dbReference type="PROSITE" id="PS50109"/>
    </source>
</evidence>
<evidence type="ECO:0000313" key="8">
    <source>
        <dbReference type="Proteomes" id="UP001597468"/>
    </source>
</evidence>
<comment type="catalytic activity">
    <reaction evidence="1">
        <text>ATP + protein L-histidine = ADP + protein N-phospho-L-histidine.</text>
        <dbReference type="EC" id="2.7.13.3"/>
    </reaction>
</comment>
<evidence type="ECO:0000313" key="7">
    <source>
        <dbReference type="EMBL" id="MFD2518662.1"/>
    </source>
</evidence>
<dbReference type="GO" id="GO:0005524">
    <property type="term" value="F:ATP binding"/>
    <property type="evidence" value="ECO:0007669"/>
    <property type="project" value="UniProtKB-KW"/>
</dbReference>
<keyword evidence="8" id="KW-1185">Reference proteome</keyword>
<keyword evidence="7" id="KW-0067">ATP-binding</keyword>
<dbReference type="InterPro" id="IPR005467">
    <property type="entry name" value="His_kinase_dom"/>
</dbReference>
<dbReference type="InterPro" id="IPR036097">
    <property type="entry name" value="HisK_dim/P_sf"/>
</dbReference>
<dbReference type="InterPro" id="IPR003661">
    <property type="entry name" value="HisK_dim/P_dom"/>
</dbReference>
<keyword evidence="4" id="KW-0808">Transferase</keyword>
<sequence>MREPKFQDKTNQDLEDYQILRTAPNKEFSDIIFLAAQICHAPATAMILIQNGEAVIKAIYGMDPGEISPKDVALLQQEENKRDQIYLADQFSGNFNSSKFSHFTGVPVTTNRGNSLGVLIALYEQPQDLKEDQKVALNALSRQILNLVEFRKQRNEFKNVRYNLEQKYHDLERFASVVSHDIKSPLANIISLTELLKEENKEIFNEESRQYLDFLGQASQSLRSYVDGLLVFYRSDKILERKEEDVDLFSYFRELRKLFPDNPSVEINYPLSGKLSSVNKAALTQIFLNLLSNALKYNDKPFRRIDINFSTSEEFFLFEVKDNGNGIPENSIDKIFGLFTTLEQNDRDGNPGSGIGLATVKKMVEHMGGDIQVESKPGEGSSFKFKIKR</sequence>
<name>A0ABW5IY97_9FLAO</name>
<keyword evidence="7" id="KW-0547">Nucleotide-binding</keyword>
<dbReference type="EMBL" id="JBHULT010000010">
    <property type="protein sequence ID" value="MFD2518662.1"/>
    <property type="molecule type" value="Genomic_DNA"/>
</dbReference>
<dbReference type="PANTHER" id="PTHR42878:SF15">
    <property type="entry name" value="BACTERIOPHYTOCHROME"/>
    <property type="match status" value="1"/>
</dbReference>
<dbReference type="SUPFAM" id="SSF55781">
    <property type="entry name" value="GAF domain-like"/>
    <property type="match status" value="1"/>
</dbReference>
<dbReference type="InterPro" id="IPR036890">
    <property type="entry name" value="HATPase_C_sf"/>
</dbReference>
<comment type="caution">
    <text evidence="7">The sequence shown here is derived from an EMBL/GenBank/DDBJ whole genome shotgun (WGS) entry which is preliminary data.</text>
</comment>
<proteinExistence type="predicted"/>
<dbReference type="Gene3D" id="3.30.565.10">
    <property type="entry name" value="Histidine kinase-like ATPase, C-terminal domain"/>
    <property type="match status" value="1"/>
</dbReference>
<organism evidence="7 8">
    <name type="scientific">Salinimicrobium flavum</name>
    <dbReference type="NCBI Taxonomy" id="1737065"/>
    <lineage>
        <taxon>Bacteria</taxon>
        <taxon>Pseudomonadati</taxon>
        <taxon>Bacteroidota</taxon>
        <taxon>Flavobacteriia</taxon>
        <taxon>Flavobacteriales</taxon>
        <taxon>Flavobacteriaceae</taxon>
        <taxon>Salinimicrobium</taxon>
    </lineage>
</organism>
<dbReference type="PANTHER" id="PTHR42878">
    <property type="entry name" value="TWO-COMPONENT HISTIDINE KINASE"/>
    <property type="match status" value="1"/>
</dbReference>
<accession>A0ABW5IY97</accession>
<dbReference type="SMART" id="SM00388">
    <property type="entry name" value="HisKA"/>
    <property type="match status" value="1"/>
</dbReference>
<dbReference type="RefSeq" id="WP_380753174.1">
    <property type="nucleotide sequence ID" value="NZ_JBHULT010000010.1"/>
</dbReference>
<gene>
    <name evidence="7" type="ORF">ACFSTG_12200</name>
</gene>
<evidence type="ECO:0000256" key="1">
    <source>
        <dbReference type="ARBA" id="ARBA00000085"/>
    </source>
</evidence>
<dbReference type="PRINTS" id="PR00344">
    <property type="entry name" value="BCTRLSENSOR"/>
</dbReference>
<dbReference type="PROSITE" id="PS50109">
    <property type="entry name" value="HIS_KIN"/>
    <property type="match status" value="1"/>
</dbReference>
<dbReference type="EC" id="2.7.13.3" evidence="2"/>
<dbReference type="Proteomes" id="UP001597468">
    <property type="component" value="Unassembled WGS sequence"/>
</dbReference>
<dbReference type="CDD" id="cd00082">
    <property type="entry name" value="HisKA"/>
    <property type="match status" value="1"/>
</dbReference>
<keyword evidence="3" id="KW-0597">Phosphoprotein</keyword>
<dbReference type="CDD" id="cd00075">
    <property type="entry name" value="HATPase"/>
    <property type="match status" value="1"/>
</dbReference>
<dbReference type="Gene3D" id="1.10.287.130">
    <property type="match status" value="1"/>
</dbReference>
<dbReference type="SUPFAM" id="SSF55874">
    <property type="entry name" value="ATPase domain of HSP90 chaperone/DNA topoisomerase II/histidine kinase"/>
    <property type="match status" value="1"/>
</dbReference>
<keyword evidence="5" id="KW-0418">Kinase</keyword>
<dbReference type="Pfam" id="PF00512">
    <property type="entry name" value="HisKA"/>
    <property type="match status" value="1"/>
</dbReference>
<evidence type="ECO:0000256" key="5">
    <source>
        <dbReference type="ARBA" id="ARBA00022777"/>
    </source>
</evidence>
<evidence type="ECO:0000256" key="3">
    <source>
        <dbReference type="ARBA" id="ARBA00022553"/>
    </source>
</evidence>
<feature type="domain" description="Histidine kinase" evidence="6">
    <location>
        <begin position="177"/>
        <end position="389"/>
    </location>
</feature>
<evidence type="ECO:0000256" key="4">
    <source>
        <dbReference type="ARBA" id="ARBA00022679"/>
    </source>
</evidence>
<protein>
    <recommendedName>
        <fullName evidence="2">histidine kinase</fullName>
        <ecNumber evidence="2">2.7.13.3</ecNumber>
    </recommendedName>
</protein>
<dbReference type="InterPro" id="IPR050351">
    <property type="entry name" value="BphY/WalK/GraS-like"/>
</dbReference>
<evidence type="ECO:0000256" key="2">
    <source>
        <dbReference type="ARBA" id="ARBA00012438"/>
    </source>
</evidence>
<dbReference type="Pfam" id="PF02518">
    <property type="entry name" value="HATPase_c"/>
    <property type="match status" value="1"/>
</dbReference>
<dbReference type="SMART" id="SM00387">
    <property type="entry name" value="HATPase_c"/>
    <property type="match status" value="1"/>
</dbReference>
<reference evidence="8" key="1">
    <citation type="journal article" date="2019" name="Int. J. Syst. Evol. Microbiol.">
        <title>The Global Catalogue of Microorganisms (GCM) 10K type strain sequencing project: providing services to taxonomists for standard genome sequencing and annotation.</title>
        <authorList>
            <consortium name="The Broad Institute Genomics Platform"/>
            <consortium name="The Broad Institute Genome Sequencing Center for Infectious Disease"/>
            <person name="Wu L."/>
            <person name="Ma J."/>
        </authorList>
    </citation>
    <scope>NUCLEOTIDE SEQUENCE [LARGE SCALE GENOMIC DNA]</scope>
    <source>
        <strain evidence="8">KCTC 42585</strain>
    </source>
</reference>
<dbReference type="SUPFAM" id="SSF47384">
    <property type="entry name" value="Homodimeric domain of signal transducing histidine kinase"/>
    <property type="match status" value="1"/>
</dbReference>